<dbReference type="SUPFAM" id="SSF46785">
    <property type="entry name" value="Winged helix' DNA-binding domain"/>
    <property type="match status" value="1"/>
</dbReference>
<gene>
    <name evidence="2" type="ORF">ISALK_13705</name>
</gene>
<name>A0AA44BGS4_9CLOT</name>
<comment type="caution">
    <text evidence="2">The sequence shown here is derived from an EMBL/GenBank/DDBJ whole genome shotgun (WGS) entry which is preliminary data.</text>
</comment>
<sequence length="108" mass="12659">MFDRRQLLKGTLEGCILKIIEAEETYGYEIVSQLRRFGFEDAKEGTIYPILLRLEKKELIDSTYKASPLGPKRKYYGLSKKGKEFLMEFEENWNQVKDTVDTILKGEK</sequence>
<organism evidence="2 3">
    <name type="scientific">Isachenkonia alkalipeptolytica</name>
    <dbReference type="NCBI Taxonomy" id="2565777"/>
    <lineage>
        <taxon>Bacteria</taxon>
        <taxon>Bacillati</taxon>
        <taxon>Bacillota</taxon>
        <taxon>Clostridia</taxon>
        <taxon>Eubacteriales</taxon>
        <taxon>Clostridiaceae</taxon>
        <taxon>Isachenkonia</taxon>
    </lineage>
</organism>
<evidence type="ECO:0000313" key="2">
    <source>
        <dbReference type="EMBL" id="NBG89546.1"/>
    </source>
</evidence>
<protein>
    <submittedName>
        <fullName evidence="2">PadR family transcriptional regulator</fullName>
    </submittedName>
</protein>
<reference evidence="2 3" key="1">
    <citation type="submission" date="2019-04" db="EMBL/GenBank/DDBJ databases">
        <title>Isachenkonia alkalipeptolytica gen. nov. sp. nov. a new anaerobic, alkiliphilic organothrophic bacterium capable to reduce synthesized ferrihydrite isolated from a soda lake.</title>
        <authorList>
            <person name="Toshchakov S.V."/>
            <person name="Zavarzina D.G."/>
            <person name="Zhilina T.N."/>
            <person name="Kostrikina N.A."/>
            <person name="Kublanov I.V."/>
        </authorList>
    </citation>
    <scope>NUCLEOTIDE SEQUENCE [LARGE SCALE GENOMIC DNA]</scope>
    <source>
        <strain evidence="2 3">Z-1701</strain>
    </source>
</reference>
<dbReference type="InterPro" id="IPR036388">
    <property type="entry name" value="WH-like_DNA-bd_sf"/>
</dbReference>
<feature type="domain" description="Transcription regulator PadR N-terminal" evidence="1">
    <location>
        <begin position="16"/>
        <end position="86"/>
    </location>
</feature>
<accession>A0AA44BGS4</accession>
<dbReference type="Gene3D" id="1.10.10.10">
    <property type="entry name" value="Winged helix-like DNA-binding domain superfamily/Winged helix DNA-binding domain"/>
    <property type="match status" value="1"/>
</dbReference>
<dbReference type="Pfam" id="PF03551">
    <property type="entry name" value="PadR"/>
    <property type="match status" value="1"/>
</dbReference>
<dbReference type="InterPro" id="IPR036390">
    <property type="entry name" value="WH_DNA-bd_sf"/>
</dbReference>
<dbReference type="AlphaFoldDB" id="A0AA44BGS4"/>
<dbReference type="EMBL" id="SUMG01000029">
    <property type="protein sequence ID" value="NBG89546.1"/>
    <property type="molecule type" value="Genomic_DNA"/>
</dbReference>
<dbReference type="Proteomes" id="UP000449710">
    <property type="component" value="Unassembled WGS sequence"/>
</dbReference>
<dbReference type="PANTHER" id="PTHR33169">
    <property type="entry name" value="PADR-FAMILY TRANSCRIPTIONAL REGULATOR"/>
    <property type="match status" value="1"/>
</dbReference>
<evidence type="ECO:0000313" key="3">
    <source>
        <dbReference type="Proteomes" id="UP000449710"/>
    </source>
</evidence>
<dbReference type="RefSeq" id="WP_160723313.1">
    <property type="nucleotide sequence ID" value="NZ_SUMG01000029.1"/>
</dbReference>
<dbReference type="PANTHER" id="PTHR33169:SF14">
    <property type="entry name" value="TRANSCRIPTIONAL REGULATOR RV3488"/>
    <property type="match status" value="1"/>
</dbReference>
<evidence type="ECO:0000259" key="1">
    <source>
        <dbReference type="Pfam" id="PF03551"/>
    </source>
</evidence>
<keyword evidence="3" id="KW-1185">Reference proteome</keyword>
<dbReference type="InterPro" id="IPR052509">
    <property type="entry name" value="Metal_resp_DNA-bind_regulator"/>
</dbReference>
<proteinExistence type="predicted"/>
<dbReference type="InterPro" id="IPR005149">
    <property type="entry name" value="Tscrpt_reg_PadR_N"/>
</dbReference>